<dbReference type="GO" id="GO:0005506">
    <property type="term" value="F:iron ion binding"/>
    <property type="evidence" value="ECO:0007669"/>
    <property type="project" value="InterPro"/>
</dbReference>
<reference evidence="2" key="2">
    <citation type="submission" date="2020-09" db="EMBL/GenBank/DDBJ databases">
        <authorList>
            <person name="Sun Q."/>
            <person name="Ohkuma M."/>
        </authorList>
    </citation>
    <scope>NUCLEOTIDE SEQUENCE</scope>
    <source>
        <strain evidence="2">JCM 13064</strain>
    </source>
</reference>
<dbReference type="Pfam" id="PF00067">
    <property type="entry name" value="p450"/>
    <property type="match status" value="1"/>
</dbReference>
<dbReference type="GO" id="GO:0016705">
    <property type="term" value="F:oxidoreductase activity, acting on paired donors, with incorporation or reduction of molecular oxygen"/>
    <property type="evidence" value="ECO:0007669"/>
    <property type="project" value="InterPro"/>
</dbReference>
<dbReference type="EMBL" id="BMNT01000070">
    <property type="protein sequence ID" value="GGL20376.1"/>
    <property type="molecule type" value="Genomic_DNA"/>
</dbReference>
<comment type="similarity">
    <text evidence="1">Belongs to the cytochrome P450 family.</text>
</comment>
<sequence>MLVLVSLVLLLVSLPSWLPGAVVALRGRVFARVNGTEGITVPGDRFGPSRFMELYSHPAADGRSRGAALSDLFWYWLSPGAEIHQEHLEPGPRYDEVARCTRRVLRMPSRTADGLAARSVAAALPPDTGLVRLRDLVMPVWAEFYYRVVFDRPCPAEVRGMIVAAADDVATALKCCGLRHMGRRNRLTDHLERVLDEVPHELPASFSRRERALYLQGTFFVTGVVQSSEATAHVLMTLARHPDIQERAIGDDKLLAHAIEETFRMFPLFGIAHRVTSAGITLGDGEGEQDETIPAGSVLCFDYVKYQRSGYPDPDRFDPFRDQRPAYIPFGVAANRPCPAWHLAPLTVQAVVRDLLSRYTFATSAGHTRSMPNRGPCLVTPRGAAPSRLRPLALAGLRVRDRWEDVWRSLVQFVLGTFMVVHARHLRLCARHFAAGEGR</sequence>
<evidence type="ECO:0000256" key="1">
    <source>
        <dbReference type="ARBA" id="ARBA00010617"/>
    </source>
</evidence>
<dbReference type="InterPro" id="IPR001128">
    <property type="entry name" value="Cyt_P450"/>
</dbReference>
<organism evidence="2 3">
    <name type="scientific">Sphaerisporangium melleum</name>
    <dbReference type="NCBI Taxonomy" id="321316"/>
    <lineage>
        <taxon>Bacteria</taxon>
        <taxon>Bacillati</taxon>
        <taxon>Actinomycetota</taxon>
        <taxon>Actinomycetes</taxon>
        <taxon>Streptosporangiales</taxon>
        <taxon>Streptosporangiaceae</taxon>
        <taxon>Sphaerisporangium</taxon>
    </lineage>
</organism>
<dbReference type="RefSeq" id="WP_189167657.1">
    <property type="nucleotide sequence ID" value="NZ_BMNT01000070.1"/>
</dbReference>
<comment type="caution">
    <text evidence="2">The sequence shown here is derived from an EMBL/GenBank/DDBJ whole genome shotgun (WGS) entry which is preliminary data.</text>
</comment>
<dbReference type="InterPro" id="IPR050121">
    <property type="entry name" value="Cytochrome_P450_monoxygenase"/>
</dbReference>
<evidence type="ECO:0000313" key="2">
    <source>
        <dbReference type="EMBL" id="GGL20376.1"/>
    </source>
</evidence>
<dbReference type="AlphaFoldDB" id="A0A917VW10"/>
<dbReference type="Gene3D" id="1.10.630.10">
    <property type="entry name" value="Cytochrome P450"/>
    <property type="match status" value="1"/>
</dbReference>
<dbReference type="PANTHER" id="PTHR24305">
    <property type="entry name" value="CYTOCHROME P450"/>
    <property type="match status" value="1"/>
</dbReference>
<dbReference type="Proteomes" id="UP000645217">
    <property type="component" value="Unassembled WGS sequence"/>
</dbReference>
<evidence type="ECO:0000313" key="3">
    <source>
        <dbReference type="Proteomes" id="UP000645217"/>
    </source>
</evidence>
<protein>
    <submittedName>
        <fullName evidence="2">Cytochrome P450</fullName>
    </submittedName>
</protein>
<gene>
    <name evidence="2" type="ORF">GCM10007964_72910</name>
</gene>
<dbReference type="PANTHER" id="PTHR24305:SF166">
    <property type="entry name" value="CYTOCHROME P450 12A4, MITOCHONDRIAL-RELATED"/>
    <property type="match status" value="1"/>
</dbReference>
<name>A0A917VW10_9ACTN</name>
<dbReference type="SUPFAM" id="SSF48264">
    <property type="entry name" value="Cytochrome P450"/>
    <property type="match status" value="1"/>
</dbReference>
<dbReference type="GO" id="GO:0020037">
    <property type="term" value="F:heme binding"/>
    <property type="evidence" value="ECO:0007669"/>
    <property type="project" value="InterPro"/>
</dbReference>
<dbReference type="InterPro" id="IPR036396">
    <property type="entry name" value="Cyt_P450_sf"/>
</dbReference>
<dbReference type="GO" id="GO:0004497">
    <property type="term" value="F:monooxygenase activity"/>
    <property type="evidence" value="ECO:0007669"/>
    <property type="project" value="InterPro"/>
</dbReference>
<proteinExistence type="inferred from homology"/>
<keyword evidence="3" id="KW-1185">Reference proteome</keyword>
<accession>A0A917VW10</accession>
<reference evidence="2" key="1">
    <citation type="journal article" date="2014" name="Int. J. Syst. Evol. Microbiol.">
        <title>Complete genome sequence of Corynebacterium casei LMG S-19264T (=DSM 44701T), isolated from a smear-ripened cheese.</title>
        <authorList>
            <consortium name="US DOE Joint Genome Institute (JGI-PGF)"/>
            <person name="Walter F."/>
            <person name="Albersmeier A."/>
            <person name="Kalinowski J."/>
            <person name="Ruckert C."/>
        </authorList>
    </citation>
    <scope>NUCLEOTIDE SEQUENCE</scope>
    <source>
        <strain evidence="2">JCM 13064</strain>
    </source>
</reference>